<dbReference type="EMBL" id="JAAGYU010001714">
    <property type="protein sequence ID" value="NEL80586.1"/>
    <property type="molecule type" value="Genomic_DNA"/>
</dbReference>
<accession>A0A7X5SC68</accession>
<gene>
    <name evidence="2" type="ORF">G3W61_30550</name>
</gene>
<feature type="non-terminal residue" evidence="2">
    <location>
        <position position="1"/>
    </location>
</feature>
<organism evidence="2 3">
    <name type="scientific">Xanthomonas perforans</name>
    <dbReference type="NCBI Taxonomy" id="442694"/>
    <lineage>
        <taxon>Bacteria</taxon>
        <taxon>Pseudomonadati</taxon>
        <taxon>Pseudomonadota</taxon>
        <taxon>Gammaproteobacteria</taxon>
        <taxon>Lysobacterales</taxon>
        <taxon>Lysobacteraceae</taxon>
        <taxon>Xanthomonas</taxon>
    </lineage>
</organism>
<comment type="caution">
    <text evidence="2">The sequence shown here is derived from an EMBL/GenBank/DDBJ whole genome shotgun (WGS) entry which is preliminary data.</text>
</comment>
<evidence type="ECO:0000313" key="3">
    <source>
        <dbReference type="Proteomes" id="UP000471082"/>
    </source>
</evidence>
<evidence type="ECO:0000259" key="1">
    <source>
        <dbReference type="Pfam" id="PF12969"/>
    </source>
</evidence>
<evidence type="ECO:0000313" key="2">
    <source>
        <dbReference type="EMBL" id="NEL80586.1"/>
    </source>
</evidence>
<dbReference type="Gene3D" id="2.60.40.3140">
    <property type="match status" value="1"/>
</dbReference>
<dbReference type="AlphaFoldDB" id="A0A7X5SC68"/>
<feature type="non-terminal residue" evidence="2">
    <location>
        <position position="108"/>
    </location>
</feature>
<proteinExistence type="predicted"/>
<feature type="domain" description="DUF3857" evidence="1">
    <location>
        <begin position="1"/>
        <end position="107"/>
    </location>
</feature>
<dbReference type="Proteomes" id="UP000471082">
    <property type="component" value="Unassembled WGS sequence"/>
</dbReference>
<reference evidence="2 3" key="1">
    <citation type="submission" date="2019-11" db="EMBL/GenBank/DDBJ databases">
        <title>Genome-resolved metagenomics to study the prevalence of co-infection and intraspecific heterogeneity among plant pathogen metapopulations.</title>
        <authorList>
            <person name="Newberry E."/>
            <person name="Bhandari R."/>
            <person name="Kemble J."/>
            <person name="Sikora E."/>
            <person name="Potnis N."/>
        </authorList>
    </citation>
    <scope>NUCLEOTIDE SEQUENCE [LARGE SCALE GENOMIC DNA]</scope>
    <source>
        <strain evidence="2">Xp_Tom_Tuscaloosa_18b</strain>
    </source>
</reference>
<name>A0A7X5SC68_XANPE</name>
<sequence length="108" mass="12300">SIDYQPQYQQLALNSLEVWRDGKRIDMRKQAHYARLRRESGLEDGLIDGALTLSITLPDLRVGDRVDYGVTITGSNPVFGKGYYDVFDARYGVALGERRVRVRHPADM</sequence>
<protein>
    <submittedName>
        <fullName evidence="2">DUF3857 domain-containing protein</fullName>
    </submittedName>
</protein>
<dbReference type="Pfam" id="PF12969">
    <property type="entry name" value="DUF3857"/>
    <property type="match status" value="1"/>
</dbReference>
<dbReference type="InterPro" id="IPR024618">
    <property type="entry name" value="DUF3857"/>
</dbReference>